<feature type="domain" description="EAL" evidence="2">
    <location>
        <begin position="354"/>
        <end position="605"/>
    </location>
</feature>
<keyword evidence="1" id="KW-0472">Membrane</keyword>
<comment type="caution">
    <text evidence="4">The sequence shown here is derived from an EMBL/GenBank/DDBJ whole genome shotgun (WGS) entry which is preliminary data.</text>
</comment>
<evidence type="ECO:0000256" key="1">
    <source>
        <dbReference type="SAM" id="Phobius"/>
    </source>
</evidence>
<keyword evidence="1" id="KW-1133">Transmembrane helix</keyword>
<dbReference type="InterPro" id="IPR000160">
    <property type="entry name" value="GGDEF_dom"/>
</dbReference>
<dbReference type="Gene3D" id="3.30.70.270">
    <property type="match status" value="1"/>
</dbReference>
<feature type="transmembrane region" description="Helical" evidence="1">
    <location>
        <begin position="20"/>
        <end position="39"/>
    </location>
</feature>
<accession>A0ABT7QPH0</accession>
<feature type="domain" description="GGDEF" evidence="3">
    <location>
        <begin position="212"/>
        <end position="345"/>
    </location>
</feature>
<proteinExistence type="predicted"/>
<dbReference type="InterPro" id="IPR043128">
    <property type="entry name" value="Rev_trsase/Diguanyl_cyclase"/>
</dbReference>
<name>A0ABT7QPH0_9BACT</name>
<dbReference type="Pfam" id="PF00990">
    <property type="entry name" value="GGDEF"/>
    <property type="match status" value="1"/>
</dbReference>
<reference evidence="4" key="1">
    <citation type="submission" date="2023-01" db="EMBL/GenBank/DDBJ databases">
        <title>Sulfurovum sp. XTW-4 genome assembly.</title>
        <authorList>
            <person name="Wang J."/>
        </authorList>
    </citation>
    <scope>NUCLEOTIDE SEQUENCE</scope>
    <source>
        <strain evidence="4">XTW-4</strain>
    </source>
</reference>
<protein>
    <submittedName>
        <fullName evidence="4">GGDEF domain-containing phosphodiesterase</fullName>
    </submittedName>
</protein>
<dbReference type="InterPro" id="IPR001633">
    <property type="entry name" value="EAL_dom"/>
</dbReference>
<dbReference type="SUPFAM" id="SSF141868">
    <property type="entry name" value="EAL domain-like"/>
    <property type="match status" value="1"/>
</dbReference>
<sequence length="605" mass="69260">MDIILTRFQDIIAQITREEYATMAIVLLSILFVFYTYLLSRQQKKLKITLENNLKVFQKAFDLSDDAVLILSPQNKVIYASNAMVRLLDLKSDFLLKTFISTAQIKVKKEWAGLNQFIQEHRITSNNKVRTYPHITLKISADDEIPVNVYLDTIVMEMPKGVLCDVISIQDLSKAKERSAADFKHPLTHLPNQLQVYNDLPAFFSKAHLEKNKLALMLMSLDNLSRLRSIIGDEQANDILKKFATYLETLTKNANVSVYHTFDNHFLMTVTNLHSIDEAKIFIENIQKKLATFYKMDGVHLHLTASAGIAIYPDSGNIRLLLDHAYKALAQAEQEGDNNITIFLPEKFTAAYDELRLHSDMPGALSRGEFEVYYQPIVRSKDQEVVAAEALIRWKHPQYGMIPPDVFISLMEKTGFIVKLGQFILDEVLKQQKRWELFNFKSIEVSINVSMIEINTGEFVQHVEKKLAEHQLDPECIKFEITEGIAMLNEAQTVKYFLALKKLGVGISLDDFGTGYTSFGYLKKFPADIVKIDKSLVDYILTNEEDQRIVKAIIELAHTLGMKIVVEGIENKQMVDMITSYGCDYLQGYHFSKPLPVFEFQKLIR</sequence>
<dbReference type="PROSITE" id="PS50887">
    <property type="entry name" value="GGDEF"/>
    <property type="match status" value="1"/>
</dbReference>
<dbReference type="Proteomes" id="UP001169066">
    <property type="component" value="Unassembled WGS sequence"/>
</dbReference>
<dbReference type="PANTHER" id="PTHR33121:SF70">
    <property type="entry name" value="SIGNALING PROTEIN YKOW"/>
    <property type="match status" value="1"/>
</dbReference>
<dbReference type="PROSITE" id="PS50883">
    <property type="entry name" value="EAL"/>
    <property type="match status" value="1"/>
</dbReference>
<dbReference type="PANTHER" id="PTHR33121">
    <property type="entry name" value="CYCLIC DI-GMP PHOSPHODIESTERASE PDEF"/>
    <property type="match status" value="1"/>
</dbReference>
<dbReference type="SMART" id="SM00052">
    <property type="entry name" value="EAL"/>
    <property type="match status" value="1"/>
</dbReference>
<dbReference type="InterPro" id="IPR035919">
    <property type="entry name" value="EAL_sf"/>
</dbReference>
<gene>
    <name evidence="4" type="ORF">PF327_02040</name>
</gene>
<dbReference type="InterPro" id="IPR050706">
    <property type="entry name" value="Cyclic-di-GMP_PDE-like"/>
</dbReference>
<dbReference type="EMBL" id="JAQIBC010000001">
    <property type="protein sequence ID" value="MDM5262968.1"/>
    <property type="molecule type" value="Genomic_DNA"/>
</dbReference>
<dbReference type="Gene3D" id="3.20.20.450">
    <property type="entry name" value="EAL domain"/>
    <property type="match status" value="1"/>
</dbReference>
<evidence type="ECO:0000313" key="5">
    <source>
        <dbReference type="Proteomes" id="UP001169066"/>
    </source>
</evidence>
<organism evidence="4 5">
    <name type="scientific">Sulfurovum xiamenensis</name>
    <dbReference type="NCBI Taxonomy" id="3019066"/>
    <lineage>
        <taxon>Bacteria</taxon>
        <taxon>Pseudomonadati</taxon>
        <taxon>Campylobacterota</taxon>
        <taxon>Epsilonproteobacteria</taxon>
        <taxon>Campylobacterales</taxon>
        <taxon>Sulfurovaceae</taxon>
        <taxon>Sulfurovum</taxon>
    </lineage>
</organism>
<evidence type="ECO:0000259" key="3">
    <source>
        <dbReference type="PROSITE" id="PS50887"/>
    </source>
</evidence>
<evidence type="ECO:0000259" key="2">
    <source>
        <dbReference type="PROSITE" id="PS50883"/>
    </source>
</evidence>
<dbReference type="SUPFAM" id="SSF55073">
    <property type="entry name" value="Nucleotide cyclase"/>
    <property type="match status" value="1"/>
</dbReference>
<keyword evidence="1" id="KW-0812">Transmembrane</keyword>
<dbReference type="InterPro" id="IPR035965">
    <property type="entry name" value="PAS-like_dom_sf"/>
</dbReference>
<dbReference type="Pfam" id="PF00563">
    <property type="entry name" value="EAL"/>
    <property type="match status" value="1"/>
</dbReference>
<dbReference type="InterPro" id="IPR029787">
    <property type="entry name" value="Nucleotide_cyclase"/>
</dbReference>
<evidence type="ECO:0000313" key="4">
    <source>
        <dbReference type="EMBL" id="MDM5262968.1"/>
    </source>
</evidence>
<dbReference type="SUPFAM" id="SSF55785">
    <property type="entry name" value="PYP-like sensor domain (PAS domain)"/>
    <property type="match status" value="1"/>
</dbReference>
<keyword evidence="5" id="KW-1185">Reference proteome</keyword>
<dbReference type="SMART" id="SM00267">
    <property type="entry name" value="GGDEF"/>
    <property type="match status" value="1"/>
</dbReference>
<dbReference type="CDD" id="cd01948">
    <property type="entry name" value="EAL"/>
    <property type="match status" value="1"/>
</dbReference>